<protein>
    <recommendedName>
        <fullName evidence="5">OmpA-like domain-containing protein</fullName>
    </recommendedName>
</protein>
<evidence type="ECO:0000256" key="1">
    <source>
        <dbReference type="SAM" id="MobiDB-lite"/>
    </source>
</evidence>
<dbReference type="Gene3D" id="3.30.1330.60">
    <property type="entry name" value="OmpA-like domain"/>
    <property type="match status" value="1"/>
</dbReference>
<dbReference type="RefSeq" id="WP_238311781.1">
    <property type="nucleotide sequence ID" value="NZ_BPQV01000008.1"/>
</dbReference>
<accession>A0ABQ4T9S2</accession>
<feature type="compositionally biased region" description="Low complexity" evidence="1">
    <location>
        <begin position="79"/>
        <end position="98"/>
    </location>
</feature>
<evidence type="ECO:0000313" key="3">
    <source>
        <dbReference type="EMBL" id="GJE27983.1"/>
    </source>
</evidence>
<feature type="compositionally biased region" description="Pro residues" evidence="1">
    <location>
        <begin position="130"/>
        <end position="140"/>
    </location>
</feature>
<dbReference type="InterPro" id="IPR036737">
    <property type="entry name" value="OmpA-like_sf"/>
</dbReference>
<reference evidence="3" key="1">
    <citation type="journal article" date="2021" name="Front. Microbiol.">
        <title>Comprehensive Comparative Genomics and Phenotyping of Methylobacterium Species.</title>
        <authorList>
            <person name="Alessa O."/>
            <person name="Ogura Y."/>
            <person name="Fujitani Y."/>
            <person name="Takami H."/>
            <person name="Hayashi T."/>
            <person name="Sahin N."/>
            <person name="Tani A."/>
        </authorList>
    </citation>
    <scope>NUCLEOTIDE SEQUENCE</scope>
    <source>
        <strain evidence="3">NBRC 15689</strain>
    </source>
</reference>
<name>A0ABQ4T9S2_METOR</name>
<dbReference type="SUPFAM" id="SSF103088">
    <property type="entry name" value="OmpA-like"/>
    <property type="match status" value="1"/>
</dbReference>
<proteinExistence type="predicted"/>
<evidence type="ECO:0008006" key="5">
    <source>
        <dbReference type="Google" id="ProtNLM"/>
    </source>
</evidence>
<evidence type="ECO:0000256" key="2">
    <source>
        <dbReference type="SAM" id="Phobius"/>
    </source>
</evidence>
<dbReference type="EMBL" id="BPQV01000008">
    <property type="protein sequence ID" value="GJE27983.1"/>
    <property type="molecule type" value="Genomic_DNA"/>
</dbReference>
<keyword evidence="2" id="KW-0812">Transmembrane</keyword>
<dbReference type="Proteomes" id="UP001055156">
    <property type="component" value="Unassembled WGS sequence"/>
</dbReference>
<keyword evidence="2" id="KW-0472">Membrane</keyword>
<comment type="caution">
    <text evidence="3">The sequence shown here is derived from an EMBL/GenBank/DDBJ whole genome shotgun (WGS) entry which is preliminary data.</text>
</comment>
<evidence type="ECO:0000313" key="4">
    <source>
        <dbReference type="Proteomes" id="UP001055156"/>
    </source>
</evidence>
<feature type="region of interest" description="Disordered" evidence="1">
    <location>
        <begin position="56"/>
        <end position="148"/>
    </location>
</feature>
<gene>
    <name evidence="3" type="ORF">LKMONMHP_2845</name>
</gene>
<reference evidence="3" key="2">
    <citation type="submission" date="2021-08" db="EMBL/GenBank/DDBJ databases">
        <authorList>
            <person name="Tani A."/>
            <person name="Ola A."/>
            <person name="Ogura Y."/>
            <person name="Katsura K."/>
            <person name="Hayashi T."/>
        </authorList>
    </citation>
    <scope>NUCLEOTIDE SEQUENCE</scope>
    <source>
        <strain evidence="3">NBRC 15689</strain>
    </source>
</reference>
<organism evidence="3 4">
    <name type="scientific">Methylobacterium organophilum</name>
    <dbReference type="NCBI Taxonomy" id="410"/>
    <lineage>
        <taxon>Bacteria</taxon>
        <taxon>Pseudomonadati</taxon>
        <taxon>Pseudomonadota</taxon>
        <taxon>Alphaproteobacteria</taxon>
        <taxon>Hyphomicrobiales</taxon>
        <taxon>Methylobacteriaceae</taxon>
        <taxon>Methylobacterium</taxon>
    </lineage>
</organism>
<sequence length="306" mass="32120">MASKHQQEDPWAGFVDVLSNILMVVIFLVVILGMAIFALSQQITKVAVENAVKAEREKTEEIQRPTAGAPVPPAPPPSAEAAPKAEPARAEAVAAAPPSTSRGPVPPAQPGVEATPKAEPARVETAAIPQSPPADAPATPPSAEADTGAAGAYVAAQARRVRQADEIAGVTNLSVRSVATATKDIEIASEELAPTPAAPVEVKRSQAFLSLKFGRGHFKIDPTASTELQAFLGANRSVTGGTLEIRAFAQSTVGSISEARRIAYYRAMQTRTELVKTGVPATRIEVKIRESISPEEMDVVRVFAKP</sequence>
<keyword evidence="4" id="KW-1185">Reference proteome</keyword>
<feature type="transmembrane region" description="Helical" evidence="2">
    <location>
        <begin position="20"/>
        <end position="39"/>
    </location>
</feature>
<keyword evidence="2" id="KW-1133">Transmembrane helix</keyword>